<name>A0A7W7N880_9FLAO</name>
<evidence type="ECO:0000313" key="3">
    <source>
        <dbReference type="EMBL" id="MBB4803675.1"/>
    </source>
</evidence>
<dbReference type="Pfam" id="PF01531">
    <property type="entry name" value="Glyco_transf_11"/>
    <property type="match status" value="1"/>
</dbReference>
<dbReference type="GO" id="GO:0008107">
    <property type="term" value="F:galactoside 2-alpha-L-fucosyltransferase activity"/>
    <property type="evidence" value="ECO:0007669"/>
    <property type="project" value="InterPro"/>
</dbReference>
<reference evidence="3 4" key="1">
    <citation type="submission" date="2020-08" db="EMBL/GenBank/DDBJ databases">
        <title>Functional genomics of gut bacteria from endangered species of beetles.</title>
        <authorList>
            <person name="Carlos-Shanley C."/>
        </authorList>
    </citation>
    <scope>NUCLEOTIDE SEQUENCE [LARGE SCALE GENOMIC DNA]</scope>
    <source>
        <strain evidence="3 4">S00142</strain>
    </source>
</reference>
<evidence type="ECO:0000313" key="4">
    <source>
        <dbReference type="Proteomes" id="UP000561681"/>
    </source>
</evidence>
<dbReference type="EMBL" id="JACHLD010000006">
    <property type="protein sequence ID" value="MBB4803675.1"/>
    <property type="molecule type" value="Genomic_DNA"/>
</dbReference>
<keyword evidence="2" id="KW-0808">Transferase</keyword>
<gene>
    <name evidence="3" type="ORF">HNP37_003750</name>
</gene>
<dbReference type="InterPro" id="IPR002516">
    <property type="entry name" value="Glyco_trans_11"/>
</dbReference>
<keyword evidence="1" id="KW-0328">Glycosyltransferase</keyword>
<comment type="caution">
    <text evidence="3">The sequence shown here is derived from an EMBL/GenBank/DDBJ whole genome shotgun (WGS) entry which is preliminary data.</text>
</comment>
<proteinExistence type="predicted"/>
<dbReference type="GO" id="GO:0005975">
    <property type="term" value="P:carbohydrate metabolic process"/>
    <property type="evidence" value="ECO:0007669"/>
    <property type="project" value="InterPro"/>
</dbReference>
<dbReference type="AlphaFoldDB" id="A0A7W7N880"/>
<evidence type="ECO:0000256" key="2">
    <source>
        <dbReference type="ARBA" id="ARBA00022679"/>
    </source>
</evidence>
<sequence>MISIRLAGGLGNQIFMLGAALLLAEKNNAKKIICDISYLGKYETKRKNELLNFFDFQKLNLEVEFRKSIITKYRIPRMFPLRLSRFPFVSDKNFQTVLKKTNKKFLLVDGYFQNCLSQTDLNVEIEILKNIFIKKDFENINSCVVHIRGGDFIKLGINDVAPKSYYYKAMQFMMKNHNIDEFNIVTDDKEYAAGIMEDLNVKYNFVGGTMYEDFYLIGKFNYRILSSSTFSFWASALSNNEQSVVIGPEFWIPNDRRDIKLPNEIKI</sequence>
<dbReference type="RefSeq" id="WP_184165487.1">
    <property type="nucleotide sequence ID" value="NZ_JACHLD010000006.1"/>
</dbReference>
<evidence type="ECO:0000256" key="1">
    <source>
        <dbReference type="ARBA" id="ARBA00022676"/>
    </source>
</evidence>
<dbReference type="PANTHER" id="PTHR11927:SF9">
    <property type="entry name" value="L-FUCOSYLTRANSFERASE"/>
    <property type="match status" value="1"/>
</dbReference>
<organism evidence="3 4">
    <name type="scientific">Flavobacterium nitrogenifigens</name>
    <dbReference type="NCBI Taxonomy" id="1617283"/>
    <lineage>
        <taxon>Bacteria</taxon>
        <taxon>Pseudomonadati</taxon>
        <taxon>Bacteroidota</taxon>
        <taxon>Flavobacteriia</taxon>
        <taxon>Flavobacteriales</taxon>
        <taxon>Flavobacteriaceae</taxon>
        <taxon>Flavobacterium</taxon>
    </lineage>
</organism>
<keyword evidence="4" id="KW-1185">Reference proteome</keyword>
<evidence type="ECO:0008006" key="5">
    <source>
        <dbReference type="Google" id="ProtNLM"/>
    </source>
</evidence>
<dbReference type="PANTHER" id="PTHR11927">
    <property type="entry name" value="GALACTOSIDE 2-L-FUCOSYLTRANSFERASE"/>
    <property type="match status" value="1"/>
</dbReference>
<dbReference type="Proteomes" id="UP000561681">
    <property type="component" value="Unassembled WGS sequence"/>
</dbReference>
<protein>
    <recommendedName>
        <fullName evidence="5">Glycosyl transferase family 11</fullName>
    </recommendedName>
</protein>
<accession>A0A7W7N880</accession>
<dbReference type="CDD" id="cd11301">
    <property type="entry name" value="Fut1_Fut2_like"/>
    <property type="match status" value="1"/>
</dbReference>
<dbReference type="GO" id="GO:0016020">
    <property type="term" value="C:membrane"/>
    <property type="evidence" value="ECO:0007669"/>
    <property type="project" value="InterPro"/>
</dbReference>